<dbReference type="EMBL" id="CP071709">
    <property type="protein sequence ID" value="QVY62408.1"/>
    <property type="molecule type" value="Genomic_DNA"/>
</dbReference>
<evidence type="ECO:0000313" key="4">
    <source>
        <dbReference type="Proteomes" id="UP000679247"/>
    </source>
</evidence>
<organism evidence="3 4">
    <name type="scientific">Cytobacillus gottheilii</name>
    <dbReference type="NCBI Taxonomy" id="859144"/>
    <lineage>
        <taxon>Bacteria</taxon>
        <taxon>Bacillati</taxon>
        <taxon>Bacillota</taxon>
        <taxon>Bacilli</taxon>
        <taxon>Bacillales</taxon>
        <taxon>Bacillaceae</taxon>
        <taxon>Cytobacillus</taxon>
    </lineage>
</organism>
<evidence type="ECO:0000259" key="2">
    <source>
        <dbReference type="Pfam" id="PF08006"/>
    </source>
</evidence>
<feature type="transmembrane region" description="Helical" evidence="1">
    <location>
        <begin position="145"/>
        <end position="163"/>
    </location>
</feature>
<keyword evidence="1" id="KW-1133">Transmembrane helix</keyword>
<feature type="transmembrane region" description="Helical" evidence="1">
    <location>
        <begin position="200"/>
        <end position="216"/>
    </location>
</feature>
<feature type="domain" description="HAAS transmembrane region" evidence="2">
    <location>
        <begin position="94"/>
        <end position="207"/>
    </location>
</feature>
<dbReference type="RefSeq" id="WP_214477886.1">
    <property type="nucleotide sequence ID" value="NZ_CP071709.1"/>
</dbReference>
<feature type="transmembrane region" description="Helical" evidence="1">
    <location>
        <begin position="175"/>
        <end position="193"/>
    </location>
</feature>
<feature type="transmembrane region" description="Helical" evidence="1">
    <location>
        <begin position="228"/>
        <end position="245"/>
    </location>
</feature>
<dbReference type="Pfam" id="PF08006">
    <property type="entry name" value="HAAS_TM"/>
    <property type="match status" value="1"/>
</dbReference>
<gene>
    <name evidence="3" type="ORF">J1899_04705</name>
</gene>
<protein>
    <recommendedName>
        <fullName evidence="2">HAAS transmembrane region domain-containing protein</fullName>
    </recommendedName>
</protein>
<accession>A0ABX8FEG2</accession>
<dbReference type="PANTHER" id="PTHR41307">
    <property type="entry name" value="MEMBRANE PROTEIN-RELATED"/>
    <property type="match status" value="1"/>
</dbReference>
<sequence>MLNNEFTLSKKSQNFLENLRVYLFSSGKNPKEIEEMIEELEVHLYEAEKKGKPIEKIVGKSPKEYMQMISNEMSIDMRTWFKYICLIVLGSFSFNIIPDLLKGTLSYSVLEIVGHIVIAVIFIAFVLIGFKAISTLERSPIKKGLIFMGISIVPIGLFLGLIFLNKAIATPVIDFGTLGSIITGTILLVFLIGTSLWAKTWVMVIVLALITLPDYLLEQTSLQDEARLITGTLITFGGIAIYLLISARLEKNKEV</sequence>
<dbReference type="SUPFAM" id="SSF158560">
    <property type="entry name" value="BH3980-like"/>
    <property type="match status" value="1"/>
</dbReference>
<keyword evidence="1" id="KW-0812">Transmembrane</keyword>
<feature type="transmembrane region" description="Helical" evidence="1">
    <location>
        <begin position="80"/>
        <end position="97"/>
    </location>
</feature>
<dbReference type="InterPro" id="IPR012963">
    <property type="entry name" value="HAAS_TM"/>
</dbReference>
<name>A0ABX8FEG2_9BACI</name>
<keyword evidence="4" id="KW-1185">Reference proteome</keyword>
<reference evidence="3 4" key="1">
    <citation type="submission" date="2021-03" db="EMBL/GenBank/DDBJ databases">
        <title>The first data on the complete genome of the tetrodotoxin-producing bacterium.</title>
        <authorList>
            <person name="Melnikova D.I."/>
            <person name="Nijland R."/>
            <person name="Magarlamov T.Y."/>
        </authorList>
    </citation>
    <scope>NUCLEOTIDE SEQUENCE [LARGE SCALE GENOMIC DNA]</scope>
    <source>
        <strain evidence="3 4">1839</strain>
    </source>
</reference>
<proteinExistence type="predicted"/>
<evidence type="ECO:0000313" key="3">
    <source>
        <dbReference type="EMBL" id="QVY62408.1"/>
    </source>
</evidence>
<evidence type="ECO:0000256" key="1">
    <source>
        <dbReference type="SAM" id="Phobius"/>
    </source>
</evidence>
<dbReference type="PANTHER" id="PTHR41307:SF1">
    <property type="entry name" value="MEMBRANE PROTEIN"/>
    <property type="match status" value="1"/>
</dbReference>
<feature type="transmembrane region" description="Helical" evidence="1">
    <location>
        <begin position="112"/>
        <end position="133"/>
    </location>
</feature>
<keyword evidence="1" id="KW-0472">Membrane</keyword>
<dbReference type="Proteomes" id="UP000679247">
    <property type="component" value="Chromosome"/>
</dbReference>